<dbReference type="EMBL" id="CP024915">
    <property type="protein sequence ID" value="AUZ86545.1"/>
    <property type="molecule type" value="Genomic_DNA"/>
</dbReference>
<evidence type="ECO:0000313" key="5">
    <source>
        <dbReference type="Proteomes" id="UP000239187"/>
    </source>
</evidence>
<accession>A0A2L0UBB6</accession>
<proteinExistence type="predicted"/>
<dbReference type="GO" id="GO:0016740">
    <property type="term" value="F:transferase activity"/>
    <property type="evidence" value="ECO:0007669"/>
    <property type="project" value="InterPro"/>
</dbReference>
<evidence type="ECO:0000313" key="4">
    <source>
        <dbReference type="EMBL" id="AUZ86545.1"/>
    </source>
</evidence>
<feature type="region of interest" description="Disordered" evidence="1">
    <location>
        <begin position="36"/>
        <end position="157"/>
    </location>
</feature>
<feature type="compositionally biased region" description="Low complexity" evidence="1">
    <location>
        <begin position="60"/>
        <end position="72"/>
    </location>
</feature>
<dbReference type="AlphaFoldDB" id="A0A2L0UBB6"/>
<dbReference type="InterPro" id="IPR005490">
    <property type="entry name" value="LD_TPept_cat_dom"/>
</dbReference>
<evidence type="ECO:0000256" key="2">
    <source>
        <dbReference type="SAM" id="SignalP"/>
    </source>
</evidence>
<dbReference type="Proteomes" id="UP000239187">
    <property type="component" value="Chromosome"/>
</dbReference>
<feature type="domain" description="L,D-TPase catalytic" evidence="3">
    <location>
        <begin position="612"/>
        <end position="743"/>
    </location>
</feature>
<dbReference type="Pfam" id="PF08310">
    <property type="entry name" value="LGFP"/>
    <property type="match status" value="7"/>
</dbReference>
<evidence type="ECO:0000256" key="1">
    <source>
        <dbReference type="SAM" id="MobiDB-lite"/>
    </source>
</evidence>
<reference evidence="4 5" key="1">
    <citation type="submission" date="2017-11" db="EMBL/GenBank/DDBJ databases">
        <title>Draft genome of Arthrobacter agilis strain UMCV2, a plant growth-promoting rhizobacterium and biocontrol capacity of phytopathogenic fungi.</title>
        <authorList>
            <person name="Martinez-Camara R."/>
            <person name="Santoyo G."/>
            <person name="Moreno-Hagelsieb G."/>
            <person name="Valencia-Cantero E."/>
        </authorList>
    </citation>
    <scope>NUCLEOTIDE SEQUENCE [LARGE SCALE GENOMIC DNA]</scope>
    <source>
        <strain evidence="4 5">UMCV2</strain>
    </source>
</reference>
<feature type="chain" id="PRO_5014759481" description="L,D-TPase catalytic domain-containing protein" evidence="2">
    <location>
        <begin position="40"/>
        <end position="752"/>
    </location>
</feature>
<gene>
    <name evidence="4" type="ORF">CVO76_01980</name>
</gene>
<evidence type="ECO:0000259" key="3">
    <source>
        <dbReference type="Pfam" id="PF03734"/>
    </source>
</evidence>
<sequence>MSGGRLPVNTSSTSLPARALAVVSLAALLLSGLAPGAVATPAPPPQVAEQTPAPTPPAQAPADPDTTPPAGALRTPAPAGPDAVPEPSTAESAPPEPPPAGVATSPVPTATAEPGDEESGPGPEIPPESAAPAVPDLQEPPTPTAIPDPGVSAAAAGPFTPIGGIAAKWRELGGAAGPLGEPTSDESCTAAGPCVETFVGGEIHYTPSTGAHAVLFTSGRTGPRWAATGGLAAVGYPVTDERCTAGGCSQRFSSGIDLTWSRVGGHQQVWTRGAVGGALYNRYGGYAAAGYPSSAEVCGTRDNGCAQEFGGLRILWSASSGAFGVWTPGAIGGAYSRTGAENGWLGYPTSRETCGLRSAGCKQTFQRGVISWSAATGAHVSRGGMLAAWAARGAENGVLGYPLDNEVCGQLSGGCVQKYQGGSTYWSPATGGHSTNGDIRARHENLGAHTGYLGYPLEAEVCGQRNGGCYQWFQGGVIFWSPATGSQPVRGGMRAKYESMGLHLSYLGYPQTPERCEGGECVQPFQGGYISWKSSGGRDHRHTTCTTLNDGRSRYPTGGAKRVLLTIAGGYGQSSASAVYCQKVAGTYVTDWTTDARVGSSGFRRPGVPSGPTRFNYSPTGSYSVTEAFGLGNPGTALPYRTLNPRSRWGGNPYTATYNKYFESSAWTGYDEDMWYFATRATHDYRQGAVINYNRPPDSAIVQDAGFAIFLHENKAPTAGCIALDDWAVEDYLRKSTPGDRIIMGVASDLFR</sequence>
<name>A0A2L0UBB6_9MICC</name>
<dbReference type="InterPro" id="IPR013207">
    <property type="entry name" value="LGFP"/>
</dbReference>
<protein>
    <recommendedName>
        <fullName evidence="3">L,D-TPase catalytic domain-containing protein</fullName>
    </recommendedName>
</protein>
<feature type="signal peptide" evidence="2">
    <location>
        <begin position="1"/>
        <end position="39"/>
    </location>
</feature>
<dbReference type="PANTHER" id="PTHR38589:SF1">
    <property type="entry name" value="BLR0621 PROTEIN"/>
    <property type="match status" value="1"/>
</dbReference>
<dbReference type="Pfam" id="PF03734">
    <property type="entry name" value="YkuD"/>
    <property type="match status" value="1"/>
</dbReference>
<organism evidence="4 5">
    <name type="scientific">Arthrobacter agilis</name>
    <dbReference type="NCBI Taxonomy" id="37921"/>
    <lineage>
        <taxon>Bacteria</taxon>
        <taxon>Bacillati</taxon>
        <taxon>Actinomycetota</taxon>
        <taxon>Actinomycetes</taxon>
        <taxon>Micrococcales</taxon>
        <taxon>Micrococcaceae</taxon>
        <taxon>Arthrobacter</taxon>
    </lineage>
</organism>
<keyword evidence="2" id="KW-0732">Signal</keyword>
<dbReference type="PANTHER" id="PTHR38589">
    <property type="entry name" value="BLR0621 PROTEIN"/>
    <property type="match status" value="1"/>
</dbReference>
<feature type="compositionally biased region" description="Low complexity" evidence="1">
    <location>
        <begin position="83"/>
        <end position="93"/>
    </location>
</feature>